<evidence type="ECO:0000313" key="2">
    <source>
        <dbReference type="Proteomes" id="UP000752696"/>
    </source>
</evidence>
<dbReference type="AlphaFoldDB" id="A0A6V7HGC2"/>
<accession>A0A6V7HGC2</accession>
<proteinExistence type="predicted"/>
<protein>
    <submittedName>
        <fullName evidence="1">Uncharacterized protein</fullName>
    </submittedName>
</protein>
<keyword evidence="2" id="KW-1185">Reference proteome</keyword>
<feature type="non-terminal residue" evidence="1">
    <location>
        <position position="1"/>
    </location>
</feature>
<comment type="caution">
    <text evidence="1">The sequence shown here is derived from an EMBL/GenBank/DDBJ whole genome shotgun (WGS) entry which is preliminary data.</text>
</comment>
<name>A0A6V7HGC2_9HYME</name>
<organism evidence="1 2">
    <name type="scientific">Heterotrigona itama</name>
    <dbReference type="NCBI Taxonomy" id="395501"/>
    <lineage>
        <taxon>Eukaryota</taxon>
        <taxon>Metazoa</taxon>
        <taxon>Ecdysozoa</taxon>
        <taxon>Arthropoda</taxon>
        <taxon>Hexapoda</taxon>
        <taxon>Insecta</taxon>
        <taxon>Pterygota</taxon>
        <taxon>Neoptera</taxon>
        <taxon>Endopterygota</taxon>
        <taxon>Hymenoptera</taxon>
        <taxon>Apocrita</taxon>
        <taxon>Aculeata</taxon>
        <taxon>Apoidea</taxon>
        <taxon>Anthophila</taxon>
        <taxon>Apidae</taxon>
        <taxon>Heterotrigona</taxon>
    </lineage>
</organism>
<dbReference type="Proteomes" id="UP000752696">
    <property type="component" value="Unassembled WGS sequence"/>
</dbReference>
<reference evidence="1" key="1">
    <citation type="submission" date="2020-07" db="EMBL/GenBank/DDBJ databases">
        <authorList>
            <person name="Nazaruddin N."/>
        </authorList>
    </citation>
    <scope>NUCLEOTIDE SEQUENCE</scope>
</reference>
<gene>
    <name evidence="1" type="ORF">MHI_LOCUS878635</name>
</gene>
<dbReference type="OrthoDB" id="10601748at2759"/>
<sequence length="33" mass="3633">SCENVHTMTLIRDIKANKSSGNVLSRIANKFGQ</sequence>
<evidence type="ECO:0000313" key="1">
    <source>
        <dbReference type="EMBL" id="CAD1479764.1"/>
    </source>
</evidence>
<dbReference type="EMBL" id="CAJDYZ010011622">
    <property type="protein sequence ID" value="CAD1479764.1"/>
    <property type="molecule type" value="Genomic_DNA"/>
</dbReference>